<reference evidence="5 6" key="1">
    <citation type="submission" date="2019-11" db="EMBL/GenBank/DDBJ databases">
        <title>Comparative genomics of hydrocarbon-degrading Desulfosarcina strains.</title>
        <authorList>
            <person name="Watanabe M."/>
            <person name="Kojima H."/>
            <person name="Fukui M."/>
        </authorList>
    </citation>
    <scope>NUCLEOTIDE SEQUENCE [LARGE SCALE GENOMIC DNA]</scope>
    <source>
        <strain evidence="5 6">28bB2T</strain>
    </source>
</reference>
<dbReference type="InterPro" id="IPR001017">
    <property type="entry name" value="DH_E1"/>
</dbReference>
<name>A0A5K7ZJ70_9BACT</name>
<comment type="cofactor">
    <cofactor evidence="1">
        <name>thiamine diphosphate</name>
        <dbReference type="ChEBI" id="CHEBI:58937"/>
    </cofactor>
</comment>
<dbReference type="CDD" id="cd02000">
    <property type="entry name" value="TPP_E1_PDC_ADC_BCADC"/>
    <property type="match status" value="1"/>
</dbReference>
<dbReference type="Proteomes" id="UP000425960">
    <property type="component" value="Chromosome"/>
</dbReference>
<organism evidence="5 6">
    <name type="scientific">Desulfosarcina ovata subsp. sediminis</name>
    <dbReference type="NCBI Taxonomy" id="885957"/>
    <lineage>
        <taxon>Bacteria</taxon>
        <taxon>Pseudomonadati</taxon>
        <taxon>Thermodesulfobacteriota</taxon>
        <taxon>Desulfobacteria</taxon>
        <taxon>Desulfobacterales</taxon>
        <taxon>Desulfosarcinaceae</taxon>
        <taxon>Desulfosarcina</taxon>
    </lineage>
</organism>
<sequence>MHMSIGEEAIVAGVVKALTPHDQVLGTYRSHALYLAKTRETNHFFAEMFGKADGCARGKAGSMHLSAPDKGLLCCSAIVGGSIPVAMGAAFANKYKNNGKCVAVFFGDGAMEEGVFWETINFCGLKRLPILFICEDNGLAIHTSRETRQVFNDDEKLFGSFGIKTFEENTSDPEIVYSTTKKALNHLRSTNSPCFLRFHYYRCLEHVGVNEDFDAGYRSRQPFIAWQAKDPLVIQKEKLLNTGVHPDAICKMEDKINKQIEDSIRFAKDAPFPDTTEAYNGVFSCV</sequence>
<dbReference type="GO" id="GO:0006086">
    <property type="term" value="P:pyruvate decarboxylation to acetyl-CoA"/>
    <property type="evidence" value="ECO:0007669"/>
    <property type="project" value="TreeGrafter"/>
</dbReference>
<gene>
    <name evidence="5" type="primary">acoA_1</name>
    <name evidence="5" type="ORF">DSCO28_03350</name>
</gene>
<dbReference type="Pfam" id="PF00676">
    <property type="entry name" value="E1_dh"/>
    <property type="match status" value="1"/>
</dbReference>
<evidence type="ECO:0000313" key="5">
    <source>
        <dbReference type="EMBL" id="BBO79769.1"/>
    </source>
</evidence>
<dbReference type="KEGG" id="dov:DSCO28_03350"/>
<dbReference type="AlphaFoldDB" id="A0A5K7ZJ70"/>
<keyword evidence="3" id="KW-0786">Thiamine pyrophosphate</keyword>
<evidence type="ECO:0000313" key="6">
    <source>
        <dbReference type="Proteomes" id="UP000425960"/>
    </source>
</evidence>
<dbReference type="PANTHER" id="PTHR11516:SF60">
    <property type="entry name" value="PYRUVATE DEHYDROGENASE E1 COMPONENT SUBUNIT ALPHA"/>
    <property type="match status" value="1"/>
</dbReference>
<evidence type="ECO:0000256" key="3">
    <source>
        <dbReference type="ARBA" id="ARBA00023052"/>
    </source>
</evidence>
<accession>A0A5K7ZJ70</accession>
<feature type="domain" description="Dehydrogenase E1 component" evidence="4">
    <location>
        <begin position="2"/>
        <end position="274"/>
    </location>
</feature>
<protein>
    <submittedName>
        <fullName evidence="5">Pyruvate dehydrogenase E1 subunit alpha</fullName>
    </submittedName>
</protein>
<keyword evidence="2" id="KW-0560">Oxidoreductase</keyword>
<evidence type="ECO:0000259" key="4">
    <source>
        <dbReference type="Pfam" id="PF00676"/>
    </source>
</evidence>
<dbReference type="InterPro" id="IPR050642">
    <property type="entry name" value="PDH_E1_Alpha_Subunit"/>
</dbReference>
<dbReference type="InterPro" id="IPR029061">
    <property type="entry name" value="THDP-binding"/>
</dbReference>
<keyword evidence="5" id="KW-0670">Pyruvate</keyword>
<proteinExistence type="predicted"/>
<evidence type="ECO:0000256" key="2">
    <source>
        <dbReference type="ARBA" id="ARBA00023002"/>
    </source>
</evidence>
<dbReference type="GO" id="GO:0004739">
    <property type="term" value="F:pyruvate dehydrogenase (acetyl-transferring) activity"/>
    <property type="evidence" value="ECO:0007669"/>
    <property type="project" value="TreeGrafter"/>
</dbReference>
<dbReference type="Gene3D" id="3.40.50.970">
    <property type="match status" value="1"/>
</dbReference>
<dbReference type="SUPFAM" id="SSF52518">
    <property type="entry name" value="Thiamin diphosphate-binding fold (THDP-binding)"/>
    <property type="match status" value="1"/>
</dbReference>
<evidence type="ECO:0000256" key="1">
    <source>
        <dbReference type="ARBA" id="ARBA00001964"/>
    </source>
</evidence>
<dbReference type="EMBL" id="AP021876">
    <property type="protein sequence ID" value="BBO79769.1"/>
    <property type="molecule type" value="Genomic_DNA"/>
</dbReference>
<dbReference type="PANTHER" id="PTHR11516">
    <property type="entry name" value="PYRUVATE DEHYDROGENASE E1 COMPONENT, ALPHA SUBUNIT BACTERIAL AND ORGANELLAR"/>
    <property type="match status" value="1"/>
</dbReference>